<accession>W7EK99</accession>
<dbReference type="GeneID" id="26256188"/>
<dbReference type="RefSeq" id="XP_014556969.1">
    <property type="nucleotide sequence ID" value="XM_014701483.1"/>
</dbReference>
<protein>
    <submittedName>
        <fullName evidence="2">Uncharacterized protein</fullName>
    </submittedName>
</protein>
<evidence type="ECO:0000313" key="2">
    <source>
        <dbReference type="EMBL" id="EUN27369.1"/>
    </source>
</evidence>
<evidence type="ECO:0000256" key="1">
    <source>
        <dbReference type="SAM" id="MobiDB-lite"/>
    </source>
</evidence>
<gene>
    <name evidence="2" type="ORF">COCVIDRAFT_37485</name>
</gene>
<dbReference type="Proteomes" id="UP000054337">
    <property type="component" value="Unassembled WGS sequence"/>
</dbReference>
<reference evidence="2 3" key="1">
    <citation type="journal article" date="2013" name="PLoS Genet.">
        <title>Comparative genome structure, secondary metabolite, and effector coding capacity across Cochliobolus pathogens.</title>
        <authorList>
            <person name="Condon B.J."/>
            <person name="Leng Y."/>
            <person name="Wu D."/>
            <person name="Bushley K.E."/>
            <person name="Ohm R.A."/>
            <person name="Otillar R."/>
            <person name="Martin J."/>
            <person name="Schackwitz W."/>
            <person name="Grimwood J."/>
            <person name="MohdZainudin N."/>
            <person name="Xue C."/>
            <person name="Wang R."/>
            <person name="Manning V.A."/>
            <person name="Dhillon B."/>
            <person name="Tu Z.J."/>
            <person name="Steffenson B.J."/>
            <person name="Salamov A."/>
            <person name="Sun H."/>
            <person name="Lowry S."/>
            <person name="LaButti K."/>
            <person name="Han J."/>
            <person name="Copeland A."/>
            <person name="Lindquist E."/>
            <person name="Barry K."/>
            <person name="Schmutz J."/>
            <person name="Baker S.E."/>
            <person name="Ciuffetti L.M."/>
            <person name="Grigoriev I.V."/>
            <person name="Zhong S."/>
            <person name="Turgeon B.G."/>
        </authorList>
    </citation>
    <scope>NUCLEOTIDE SEQUENCE [LARGE SCALE GENOMIC DNA]</scope>
    <source>
        <strain evidence="2 3">FI3</strain>
    </source>
</reference>
<evidence type="ECO:0000313" key="3">
    <source>
        <dbReference type="Proteomes" id="UP000054337"/>
    </source>
</evidence>
<keyword evidence="3" id="KW-1185">Reference proteome</keyword>
<dbReference type="AlphaFoldDB" id="W7EK99"/>
<feature type="region of interest" description="Disordered" evidence="1">
    <location>
        <begin position="42"/>
        <end position="102"/>
    </location>
</feature>
<name>W7EK99_BIPV3</name>
<organism evidence="2 3">
    <name type="scientific">Bipolaris victoriae (strain FI3)</name>
    <name type="common">Victoria blight of oats agent</name>
    <name type="synonym">Cochliobolus victoriae</name>
    <dbReference type="NCBI Taxonomy" id="930091"/>
    <lineage>
        <taxon>Eukaryota</taxon>
        <taxon>Fungi</taxon>
        <taxon>Dikarya</taxon>
        <taxon>Ascomycota</taxon>
        <taxon>Pezizomycotina</taxon>
        <taxon>Dothideomycetes</taxon>
        <taxon>Pleosporomycetidae</taxon>
        <taxon>Pleosporales</taxon>
        <taxon>Pleosporineae</taxon>
        <taxon>Pleosporaceae</taxon>
        <taxon>Bipolaris</taxon>
    </lineage>
</organism>
<dbReference type="EMBL" id="KI968730">
    <property type="protein sequence ID" value="EUN27369.1"/>
    <property type="molecule type" value="Genomic_DNA"/>
</dbReference>
<feature type="region of interest" description="Disordered" evidence="1">
    <location>
        <begin position="137"/>
        <end position="161"/>
    </location>
</feature>
<dbReference type="HOGENOM" id="CLU_1722192_0_0_1"/>
<dbReference type="OrthoDB" id="10541032at2759"/>
<proteinExistence type="predicted"/>
<feature type="compositionally biased region" description="Polar residues" evidence="1">
    <location>
        <begin position="77"/>
        <end position="86"/>
    </location>
</feature>
<sequence length="161" mass="17939">MPASLNSLPRHYHVRTVQWLAAHWARLSSRHRLRYFHADPTDSPAARSLRYSQKVSSTPPSPTPRELQCPKTESDSKPTSASTLSFTHPHPTCAINQPRPPRPFVPTQAKKAASPYRHHYLVCTTLGLAGLRACRRSAKPHAPGPKDKGKNGFPTLRQAIE</sequence>